<accession>A0ABD2U489</accession>
<sequence>MIPGDQQSPSTKNSNSQHRTGLANSSSQPATRRTGARASTTGSSTKRCSVQQTSKPAQAATSSRRRHLATTSSSDRPFFLGSESIKDGSTKIRPGSFFSA</sequence>
<dbReference type="Proteomes" id="UP001627284">
    <property type="component" value="Unassembled WGS sequence"/>
</dbReference>
<feature type="compositionally biased region" description="Polar residues" evidence="1">
    <location>
        <begin position="46"/>
        <end position="62"/>
    </location>
</feature>
<dbReference type="AlphaFoldDB" id="A0ABD2U489"/>
<comment type="caution">
    <text evidence="2">The sequence shown here is derived from an EMBL/GenBank/DDBJ whole genome shotgun (WGS) entry which is preliminary data.</text>
</comment>
<protein>
    <submittedName>
        <fullName evidence="2">Uncharacterized protein</fullName>
    </submittedName>
</protein>
<organism evidence="2 3">
    <name type="scientific">Solanum stoloniferum</name>
    <dbReference type="NCBI Taxonomy" id="62892"/>
    <lineage>
        <taxon>Eukaryota</taxon>
        <taxon>Viridiplantae</taxon>
        <taxon>Streptophyta</taxon>
        <taxon>Embryophyta</taxon>
        <taxon>Tracheophyta</taxon>
        <taxon>Spermatophyta</taxon>
        <taxon>Magnoliopsida</taxon>
        <taxon>eudicotyledons</taxon>
        <taxon>Gunneridae</taxon>
        <taxon>Pentapetalae</taxon>
        <taxon>asterids</taxon>
        <taxon>lamiids</taxon>
        <taxon>Solanales</taxon>
        <taxon>Solanaceae</taxon>
        <taxon>Solanoideae</taxon>
        <taxon>Solaneae</taxon>
        <taxon>Solanum</taxon>
    </lineage>
</organism>
<gene>
    <name evidence="2" type="ORF">AABB24_012484</name>
</gene>
<proteinExistence type="predicted"/>
<keyword evidence="3" id="KW-1185">Reference proteome</keyword>
<evidence type="ECO:0000256" key="1">
    <source>
        <dbReference type="SAM" id="MobiDB-lite"/>
    </source>
</evidence>
<name>A0ABD2U489_9SOLN</name>
<reference evidence="2 3" key="1">
    <citation type="submission" date="2024-05" db="EMBL/GenBank/DDBJ databases">
        <title>De novo assembly of an allotetraploid wild potato.</title>
        <authorList>
            <person name="Hosaka A.J."/>
        </authorList>
    </citation>
    <scope>NUCLEOTIDE SEQUENCE [LARGE SCALE GENOMIC DNA]</scope>
    <source>
        <tissue evidence="2">Young leaves</tissue>
    </source>
</reference>
<feature type="compositionally biased region" description="Polar residues" evidence="1">
    <location>
        <begin position="1"/>
        <end position="29"/>
    </location>
</feature>
<evidence type="ECO:0000313" key="3">
    <source>
        <dbReference type="Proteomes" id="UP001627284"/>
    </source>
</evidence>
<feature type="region of interest" description="Disordered" evidence="1">
    <location>
        <begin position="1"/>
        <end position="100"/>
    </location>
</feature>
<evidence type="ECO:0000313" key="2">
    <source>
        <dbReference type="EMBL" id="KAL3363210.1"/>
    </source>
</evidence>
<feature type="compositionally biased region" description="Low complexity" evidence="1">
    <location>
        <begin position="30"/>
        <end position="45"/>
    </location>
</feature>
<dbReference type="EMBL" id="JBJKTR010000007">
    <property type="protein sequence ID" value="KAL3363210.1"/>
    <property type="molecule type" value="Genomic_DNA"/>
</dbReference>